<accession>A0A3B6VA51</accession>
<organism evidence="1 2">
    <name type="scientific">Brachyspira hyodysenteriae (strain ATCC 49526 / WA1)</name>
    <dbReference type="NCBI Taxonomy" id="565034"/>
    <lineage>
        <taxon>Bacteria</taxon>
        <taxon>Pseudomonadati</taxon>
        <taxon>Spirochaetota</taxon>
        <taxon>Spirochaetia</taxon>
        <taxon>Brachyspirales</taxon>
        <taxon>Brachyspiraceae</taxon>
        <taxon>Brachyspira</taxon>
    </lineage>
</organism>
<reference evidence="1 2" key="1">
    <citation type="journal article" date="2009" name="PLoS ONE">
        <title>Genome sequence of the pathogenic intestinal spirochete Brachyspira hyodysenteriae reveals adaptations to its lifestyle in the porcine large intestine.</title>
        <authorList>
            <person name="Bellgard M.I."/>
            <person name="Wanchanthuek P."/>
            <person name="La T."/>
            <person name="Ryan K."/>
            <person name="Moolhuijzen P."/>
            <person name="Albertyn Z."/>
            <person name="Shaban B."/>
            <person name="Motro Y."/>
            <person name="Dunn D.S."/>
            <person name="Schibeci D."/>
            <person name="Hunter A."/>
            <person name="Barrero R."/>
            <person name="Phillips N.D."/>
            <person name="Hampson D.J."/>
        </authorList>
    </citation>
    <scope>NUCLEOTIDE SEQUENCE [LARGE SCALE GENOMIC DNA]</scope>
    <source>
        <strain evidence="2">ATCC 49526 / WA1</strain>
    </source>
</reference>
<dbReference type="EMBL" id="CP001357">
    <property type="protein sequence ID" value="ACN84179.1"/>
    <property type="molecule type" value="Genomic_DNA"/>
</dbReference>
<protein>
    <recommendedName>
        <fullName evidence="3">Serpentine_recp domain containing protein</fullName>
    </recommendedName>
</protein>
<sequence length="252" mass="27536">MKKITKLSLVIILILSANIKVFAASGLEFSVNVPLGISFGLLQGDIPMQYPITETTYFNSMKLSSAAGFDSGLHIQIGYMFDFSGFGLSLLGDLGYSFDSYRLSISGSQIVYPFNIQAKGDIGLYMHSFQIGILPKFNFGSFALGIGGGVKIPFSGTIEGNADITAGSQTVKIFDYKTNYKSSDFKAPIIPYIKVTFDYSFFFDDNMAFVVGGYIGYDFGLIDDKSYTEEVRIDSFDIGAQLGFKFGARAGY</sequence>
<proteinExistence type="predicted"/>
<dbReference type="Proteomes" id="UP000001803">
    <property type="component" value="Chromosome"/>
</dbReference>
<evidence type="ECO:0000313" key="1">
    <source>
        <dbReference type="EMBL" id="ACN84179.1"/>
    </source>
</evidence>
<evidence type="ECO:0008006" key="3">
    <source>
        <dbReference type="Google" id="ProtNLM"/>
    </source>
</evidence>
<dbReference type="RefSeq" id="WP_012671220.1">
    <property type="nucleotide sequence ID" value="NC_012225.1"/>
</dbReference>
<gene>
    <name evidence="1" type="ordered locus">BHWA1_01713</name>
</gene>
<dbReference type="KEGG" id="bhy:BHWA1_01713"/>
<dbReference type="AlphaFoldDB" id="A0A3B6VA51"/>
<evidence type="ECO:0000313" key="2">
    <source>
        <dbReference type="Proteomes" id="UP000001803"/>
    </source>
</evidence>
<name>A0A3B6VA51_BRAHW</name>
<keyword evidence="2" id="KW-1185">Reference proteome</keyword>